<keyword evidence="2" id="KW-1185">Reference proteome</keyword>
<proteinExistence type="predicted"/>
<comment type="caution">
    <text evidence="1">The sequence shown here is derived from an EMBL/GenBank/DDBJ whole genome shotgun (WGS) entry which is preliminary data.</text>
</comment>
<name>A0ABQ7AB87_BRACR</name>
<reference evidence="1 2" key="1">
    <citation type="journal article" date="2020" name="BMC Genomics">
        <title>Intraspecific diversification of the crop wild relative Brassica cretica Lam. using demographic model selection.</title>
        <authorList>
            <person name="Kioukis A."/>
            <person name="Michalopoulou V.A."/>
            <person name="Briers L."/>
            <person name="Pirintsos S."/>
            <person name="Studholme D.J."/>
            <person name="Pavlidis P."/>
            <person name="Sarris P.F."/>
        </authorList>
    </citation>
    <scope>NUCLEOTIDE SEQUENCE [LARGE SCALE GENOMIC DNA]</scope>
    <source>
        <strain evidence="2">cv. PFS-1207/04</strain>
    </source>
</reference>
<sequence>MVQVGQCRCDDQTKGVIMTLMMSVKSACELGWFTQRESQQLLALVDSVYVDEFHPVADVRCSGRWQVPP</sequence>
<evidence type="ECO:0000313" key="2">
    <source>
        <dbReference type="Proteomes" id="UP000266723"/>
    </source>
</evidence>
<dbReference type="Proteomes" id="UP000266723">
    <property type="component" value="Unassembled WGS sequence"/>
</dbReference>
<gene>
    <name evidence="1" type="ORF">DY000_02052922</name>
</gene>
<protein>
    <submittedName>
        <fullName evidence="1">Uncharacterized protein</fullName>
    </submittedName>
</protein>
<organism evidence="1 2">
    <name type="scientific">Brassica cretica</name>
    <name type="common">Mustard</name>
    <dbReference type="NCBI Taxonomy" id="69181"/>
    <lineage>
        <taxon>Eukaryota</taxon>
        <taxon>Viridiplantae</taxon>
        <taxon>Streptophyta</taxon>
        <taxon>Embryophyta</taxon>
        <taxon>Tracheophyta</taxon>
        <taxon>Spermatophyta</taxon>
        <taxon>Magnoliopsida</taxon>
        <taxon>eudicotyledons</taxon>
        <taxon>Gunneridae</taxon>
        <taxon>Pentapetalae</taxon>
        <taxon>rosids</taxon>
        <taxon>malvids</taxon>
        <taxon>Brassicales</taxon>
        <taxon>Brassicaceae</taxon>
        <taxon>Brassiceae</taxon>
        <taxon>Brassica</taxon>
    </lineage>
</organism>
<dbReference type="EMBL" id="QGKV02002055">
    <property type="protein sequence ID" value="KAF3494997.1"/>
    <property type="molecule type" value="Genomic_DNA"/>
</dbReference>
<accession>A0ABQ7AB87</accession>
<evidence type="ECO:0000313" key="1">
    <source>
        <dbReference type="EMBL" id="KAF3494997.1"/>
    </source>
</evidence>